<dbReference type="KEGG" id="mtm:MYCTH_2294067"/>
<name>G2PZQ5_THET4</name>
<gene>
    <name evidence="1" type="ORF">MYCTH_2294067</name>
</gene>
<evidence type="ECO:0000313" key="1">
    <source>
        <dbReference type="EMBL" id="AEO53130.1"/>
    </source>
</evidence>
<dbReference type="EMBL" id="CP003002">
    <property type="protein sequence ID" value="AEO53130.1"/>
    <property type="molecule type" value="Genomic_DNA"/>
</dbReference>
<dbReference type="VEuPathDB" id="FungiDB:MYCTH_2294067"/>
<accession>G2PZQ5</accession>
<keyword evidence="2" id="KW-1185">Reference proteome</keyword>
<dbReference type="HOGENOM" id="CLU_2374249_0_0_1"/>
<evidence type="ECO:0000313" key="2">
    <source>
        <dbReference type="Proteomes" id="UP000007322"/>
    </source>
</evidence>
<dbReference type="RefSeq" id="XP_003658375.1">
    <property type="nucleotide sequence ID" value="XM_003658327.1"/>
</dbReference>
<dbReference type="Proteomes" id="UP000007322">
    <property type="component" value="Chromosome 1"/>
</dbReference>
<sequence>MLTIIGSHPPAVSSSLSEASLSAVVVGGGGGGGGGLGLVPKRHASIINHNNERTTGASHRRLSPFLPVIRRCGAGTGLILTYTTRYRGQKRQRWR</sequence>
<dbReference type="GeneID" id="11511599"/>
<organism evidence="1 2">
    <name type="scientific">Thermothelomyces thermophilus (strain ATCC 42464 / BCRC 31852 / DSM 1799)</name>
    <name type="common">Sporotrichum thermophile</name>
    <dbReference type="NCBI Taxonomy" id="573729"/>
    <lineage>
        <taxon>Eukaryota</taxon>
        <taxon>Fungi</taxon>
        <taxon>Dikarya</taxon>
        <taxon>Ascomycota</taxon>
        <taxon>Pezizomycotina</taxon>
        <taxon>Sordariomycetes</taxon>
        <taxon>Sordariomycetidae</taxon>
        <taxon>Sordariales</taxon>
        <taxon>Chaetomiaceae</taxon>
        <taxon>Thermothelomyces</taxon>
    </lineage>
</organism>
<dbReference type="InParanoid" id="G2PZQ5"/>
<protein>
    <submittedName>
        <fullName evidence="1">Uncharacterized protein</fullName>
    </submittedName>
</protein>
<dbReference type="AlphaFoldDB" id="G2PZQ5"/>
<proteinExistence type="predicted"/>
<reference evidence="1 2" key="1">
    <citation type="journal article" date="2011" name="Nat. Biotechnol.">
        <title>Comparative genomic analysis of the thermophilic biomass-degrading fungi Myceliophthora thermophila and Thielavia terrestris.</title>
        <authorList>
            <person name="Berka R.M."/>
            <person name="Grigoriev I.V."/>
            <person name="Otillar R."/>
            <person name="Salamov A."/>
            <person name="Grimwood J."/>
            <person name="Reid I."/>
            <person name="Ishmael N."/>
            <person name="John T."/>
            <person name="Darmond C."/>
            <person name="Moisan M.-C."/>
            <person name="Henrissat B."/>
            <person name="Coutinho P.M."/>
            <person name="Lombard V."/>
            <person name="Natvig D.O."/>
            <person name="Lindquist E."/>
            <person name="Schmutz J."/>
            <person name="Lucas S."/>
            <person name="Harris P."/>
            <person name="Powlowski J."/>
            <person name="Bellemare A."/>
            <person name="Taylor D."/>
            <person name="Butler G."/>
            <person name="de Vries R.P."/>
            <person name="Allijn I.E."/>
            <person name="van den Brink J."/>
            <person name="Ushinsky S."/>
            <person name="Storms R."/>
            <person name="Powell A.J."/>
            <person name="Paulsen I.T."/>
            <person name="Elbourne L.D.H."/>
            <person name="Baker S.E."/>
            <person name="Magnuson J."/>
            <person name="LaBoissiere S."/>
            <person name="Clutterbuck A.J."/>
            <person name="Martinez D."/>
            <person name="Wogulis M."/>
            <person name="de Leon A.L."/>
            <person name="Rey M.W."/>
            <person name="Tsang A."/>
        </authorList>
    </citation>
    <scope>NUCLEOTIDE SEQUENCE [LARGE SCALE GENOMIC DNA]</scope>
    <source>
        <strain evidence="2">ATCC 42464 / BCRC 31852 / DSM 1799</strain>
    </source>
</reference>